<dbReference type="EMBL" id="JAQMRD010000038">
    <property type="protein sequence ID" value="MDB9224995.1"/>
    <property type="molecule type" value="Genomic_DNA"/>
</dbReference>
<dbReference type="EMBL" id="QSCO01000014">
    <property type="protein sequence ID" value="RGY06089.1"/>
    <property type="molecule type" value="Genomic_DNA"/>
</dbReference>
<evidence type="ECO:0000313" key="8">
    <source>
        <dbReference type="Proteomes" id="UP000284434"/>
    </source>
</evidence>
<evidence type="ECO:0008006" key="9">
    <source>
        <dbReference type="Google" id="ProtNLM"/>
    </source>
</evidence>
<comment type="caution">
    <text evidence="3">The sequence shown here is derived from an EMBL/GenBank/DDBJ whole genome shotgun (WGS) entry which is preliminary data.</text>
</comment>
<dbReference type="AlphaFoldDB" id="A0A1Y3YCX5"/>
<evidence type="ECO:0000313" key="7">
    <source>
        <dbReference type="Proteomes" id="UP000284243"/>
    </source>
</evidence>
<evidence type="ECO:0000313" key="2">
    <source>
        <dbReference type="EMBL" id="MDB9224995.1"/>
    </source>
</evidence>
<dbReference type="Proteomes" id="UP000284243">
    <property type="component" value="Unassembled WGS sequence"/>
</dbReference>
<reference evidence="6 7" key="1">
    <citation type="submission" date="2018-08" db="EMBL/GenBank/DDBJ databases">
        <title>A genome reference for cultivated species of the human gut microbiota.</title>
        <authorList>
            <person name="Zou Y."/>
            <person name="Xue W."/>
            <person name="Luo G."/>
        </authorList>
    </citation>
    <scope>NUCLEOTIDE SEQUENCE [LARGE SCALE GENOMIC DNA]</scope>
    <source>
        <strain evidence="4 6">AF14-6AC</strain>
        <strain evidence="3 7">AF16-14</strain>
        <strain evidence="5 8">OF03-11</strain>
    </source>
</reference>
<dbReference type="Proteomes" id="UP000284434">
    <property type="component" value="Unassembled WGS sequence"/>
</dbReference>
<evidence type="ECO:0000313" key="5">
    <source>
        <dbReference type="EMBL" id="RGY06089.1"/>
    </source>
</evidence>
<proteinExistence type="predicted"/>
<reference evidence="2" key="3">
    <citation type="submission" date="2023-01" db="EMBL/GenBank/DDBJ databases">
        <title>Human gut microbiome strain richness.</title>
        <authorList>
            <person name="Chen-Liaw A."/>
        </authorList>
    </citation>
    <scope>NUCLEOTIDE SEQUENCE</scope>
    <source>
        <strain evidence="2">RTP21484st1_B7_RTP21484_190118</strain>
    </source>
</reference>
<protein>
    <recommendedName>
        <fullName evidence="9">TetR/AcrR family transcriptional regulator</fullName>
    </recommendedName>
</protein>
<dbReference type="SUPFAM" id="SSF48498">
    <property type="entry name" value="Tetracyclin repressor-like, C-terminal domain"/>
    <property type="match status" value="1"/>
</dbReference>
<dbReference type="Proteomes" id="UP001199750">
    <property type="component" value="Unassembled WGS sequence"/>
</dbReference>
<dbReference type="Proteomes" id="UP000283426">
    <property type="component" value="Unassembled WGS sequence"/>
</dbReference>
<dbReference type="InterPro" id="IPR036271">
    <property type="entry name" value="Tet_transcr_reg_TetR-rel_C_sf"/>
</dbReference>
<reference evidence="1" key="2">
    <citation type="submission" date="2022-01" db="EMBL/GenBank/DDBJ databases">
        <title>Collection of gut derived symbiotic bacterial strains cultured from healthy donors.</title>
        <authorList>
            <person name="Lin H."/>
            <person name="Kohout C."/>
            <person name="Waligurski E."/>
            <person name="Pamer E.G."/>
        </authorList>
    </citation>
    <scope>NUCLEOTIDE SEQUENCE</scope>
    <source>
        <strain evidence="1">DFI.1.149</strain>
    </source>
</reference>
<name>A0A1Y3YCX5_9BACT</name>
<accession>A0A1Y3YCX5</accession>
<dbReference type="EMBL" id="QRYC01000006">
    <property type="protein sequence ID" value="RGU57190.1"/>
    <property type="molecule type" value="Genomic_DNA"/>
</dbReference>
<organism evidence="3 7">
    <name type="scientific">Odoribacter splanchnicus</name>
    <dbReference type="NCBI Taxonomy" id="28118"/>
    <lineage>
        <taxon>Bacteria</taxon>
        <taxon>Pseudomonadati</taxon>
        <taxon>Bacteroidota</taxon>
        <taxon>Bacteroidia</taxon>
        <taxon>Bacteroidales</taxon>
        <taxon>Odoribacteraceae</taxon>
        <taxon>Odoribacter</taxon>
    </lineage>
</organism>
<dbReference type="RefSeq" id="WP_013610556.1">
    <property type="nucleotide sequence ID" value="NZ_BAABYK010000001.1"/>
</dbReference>
<dbReference type="Gene3D" id="1.10.357.10">
    <property type="entry name" value="Tetracycline Repressor, domain 2"/>
    <property type="match status" value="1"/>
</dbReference>
<sequence length="207" mass="24848">MTEQRFQLAEKLRTYISKYGINDFNEEHLQKVGLTLEELKENFTDRKDIVKAILEHERRCFEEIFNEYNFEGWNAIDIMLIVSDEINNRFFNVSPSFTIMLSKAFPDIFEEHMQMRSDFIYEKIKINIEKGMEQGMYKKDISSEMIARMYIAKLNDIHNPDIYPPEGFTFATIFNNLIDGVIKNITNEEGRRYYKQRKQLYSILNFR</sequence>
<evidence type="ECO:0000313" key="6">
    <source>
        <dbReference type="Proteomes" id="UP000283426"/>
    </source>
</evidence>
<evidence type="ECO:0000313" key="3">
    <source>
        <dbReference type="EMBL" id="RGU57190.1"/>
    </source>
</evidence>
<dbReference type="EMBL" id="QRYW01000003">
    <property type="protein sequence ID" value="RGV30267.1"/>
    <property type="molecule type" value="Genomic_DNA"/>
</dbReference>
<dbReference type="EMBL" id="JAKNDN010000010">
    <property type="protein sequence ID" value="MCG4959507.1"/>
    <property type="molecule type" value="Genomic_DNA"/>
</dbReference>
<gene>
    <name evidence="4" type="ORF">DWW24_02405</name>
    <name evidence="3" type="ORF">DWW57_06445</name>
    <name evidence="5" type="ORF">DXA53_11025</name>
    <name evidence="1" type="ORF">L0P03_06525</name>
    <name evidence="2" type="ORF">PN645_18630</name>
</gene>
<dbReference type="GeneID" id="61273457"/>
<evidence type="ECO:0000313" key="4">
    <source>
        <dbReference type="EMBL" id="RGV30267.1"/>
    </source>
</evidence>
<dbReference type="Proteomes" id="UP001212263">
    <property type="component" value="Unassembled WGS sequence"/>
</dbReference>
<evidence type="ECO:0000313" key="1">
    <source>
        <dbReference type="EMBL" id="MCG4959507.1"/>
    </source>
</evidence>